<proteinExistence type="predicted"/>
<feature type="domain" description="HTH tetR-type" evidence="4">
    <location>
        <begin position="1"/>
        <end position="61"/>
    </location>
</feature>
<organism evidence="5 6">
    <name type="scientific">Marivirga atlantica</name>
    <dbReference type="NCBI Taxonomy" id="1548457"/>
    <lineage>
        <taxon>Bacteria</taxon>
        <taxon>Pseudomonadati</taxon>
        <taxon>Bacteroidota</taxon>
        <taxon>Cytophagia</taxon>
        <taxon>Cytophagales</taxon>
        <taxon>Marivirgaceae</taxon>
        <taxon>Marivirga</taxon>
    </lineage>
</organism>
<dbReference type="InterPro" id="IPR009057">
    <property type="entry name" value="Homeodomain-like_sf"/>
</dbReference>
<dbReference type="InterPro" id="IPR050624">
    <property type="entry name" value="HTH-type_Tx_Regulator"/>
</dbReference>
<protein>
    <submittedName>
        <fullName evidence="5">TetR family transcriptional regulator</fullName>
    </submittedName>
</protein>
<dbReference type="InterPro" id="IPR025722">
    <property type="entry name" value="TetR"/>
</dbReference>
<dbReference type="PROSITE" id="PS50977">
    <property type="entry name" value="HTH_TETR_2"/>
    <property type="match status" value="1"/>
</dbReference>
<dbReference type="RefSeq" id="WP_201920024.1">
    <property type="nucleotide sequence ID" value="NZ_JAERQG010000002.1"/>
</dbReference>
<dbReference type="Pfam" id="PF13972">
    <property type="entry name" value="TetR"/>
    <property type="match status" value="1"/>
</dbReference>
<evidence type="ECO:0000259" key="4">
    <source>
        <dbReference type="PROSITE" id="PS50977"/>
    </source>
</evidence>
<evidence type="ECO:0000256" key="3">
    <source>
        <dbReference type="SAM" id="Coils"/>
    </source>
</evidence>
<keyword evidence="3" id="KW-0175">Coiled coil</keyword>
<dbReference type="InterPro" id="IPR001647">
    <property type="entry name" value="HTH_TetR"/>
</dbReference>
<sequence>MKTKNRILQTALELFNEKGINEVTLRGIALNVGMSQGNLNYHFRTKSEIVSELYYNLVEEMDEAMKKITLDQPVFSLLYESSLVSMNILYKYKFIAQDLHSVLESNSELKVHYLALQKMRKQQFLFLFQNMIAEDLMRKEELKNEYERLYERMNILGDNWINSANLFFQERSSKVAHYHSLLFEVIFPYLTQKGKEQYLKSL</sequence>
<reference evidence="5" key="1">
    <citation type="submission" date="2021-01" db="EMBL/GenBank/DDBJ databases">
        <title>Marivirga sp. nov., isolated from intertidal surface sediments.</title>
        <authorList>
            <person name="Zhang M."/>
        </authorList>
    </citation>
    <scope>NUCLEOTIDE SEQUENCE</scope>
    <source>
        <strain evidence="5">SM1354</strain>
    </source>
</reference>
<dbReference type="GO" id="GO:0003677">
    <property type="term" value="F:DNA binding"/>
    <property type="evidence" value="ECO:0007669"/>
    <property type="project" value="UniProtKB-UniRule"/>
</dbReference>
<dbReference type="PANTHER" id="PTHR43479">
    <property type="entry name" value="ACREF/ENVCD OPERON REPRESSOR-RELATED"/>
    <property type="match status" value="1"/>
</dbReference>
<keyword evidence="1 2" id="KW-0238">DNA-binding</keyword>
<dbReference type="Pfam" id="PF00440">
    <property type="entry name" value="TetR_N"/>
    <property type="match status" value="1"/>
</dbReference>
<feature type="DNA-binding region" description="H-T-H motif" evidence="2">
    <location>
        <begin position="24"/>
        <end position="43"/>
    </location>
</feature>
<gene>
    <name evidence="5" type="ORF">JKP34_09195</name>
</gene>
<dbReference type="EMBL" id="JAERQG010000002">
    <property type="protein sequence ID" value="MBL0765424.1"/>
    <property type="molecule type" value="Genomic_DNA"/>
</dbReference>
<name>A0A937DJZ3_9BACT</name>
<feature type="coiled-coil region" evidence="3">
    <location>
        <begin position="132"/>
        <end position="159"/>
    </location>
</feature>
<evidence type="ECO:0000313" key="6">
    <source>
        <dbReference type="Proteomes" id="UP000642920"/>
    </source>
</evidence>
<dbReference type="Gene3D" id="1.10.357.10">
    <property type="entry name" value="Tetracycline Repressor, domain 2"/>
    <property type="match status" value="1"/>
</dbReference>
<evidence type="ECO:0000313" key="5">
    <source>
        <dbReference type="EMBL" id="MBL0765424.1"/>
    </source>
</evidence>
<dbReference type="SUPFAM" id="SSF46689">
    <property type="entry name" value="Homeodomain-like"/>
    <property type="match status" value="1"/>
</dbReference>
<evidence type="ECO:0000256" key="1">
    <source>
        <dbReference type="ARBA" id="ARBA00023125"/>
    </source>
</evidence>
<comment type="caution">
    <text evidence="5">The sequence shown here is derived from an EMBL/GenBank/DDBJ whole genome shotgun (WGS) entry which is preliminary data.</text>
</comment>
<dbReference type="AlphaFoldDB" id="A0A937DJZ3"/>
<dbReference type="PANTHER" id="PTHR43479:SF11">
    <property type="entry name" value="ACREF_ENVCD OPERON REPRESSOR-RELATED"/>
    <property type="match status" value="1"/>
</dbReference>
<dbReference type="PRINTS" id="PR00455">
    <property type="entry name" value="HTHTETR"/>
</dbReference>
<accession>A0A937DJZ3</accession>
<evidence type="ECO:0000256" key="2">
    <source>
        <dbReference type="PROSITE-ProRule" id="PRU00335"/>
    </source>
</evidence>
<keyword evidence="6" id="KW-1185">Reference proteome</keyword>
<dbReference type="Proteomes" id="UP000642920">
    <property type="component" value="Unassembled WGS sequence"/>
</dbReference>